<sequence length="274" mass="28637">MNAPDLIFLLLRAATAVLCGVAAREALKRARLPGQPRRRRWRVRFAAAVLLALGVFALEDGVGEALGRPGEPLRWRSWVWVILDLSIPAQVLAVLSTLRQRDRLEAELAAAVRRDPLTGLPNRTGFAEAATLALAAAARDGRPVAGAMLDIDHFKAINDGWGHGAGDLVLRDVAAAMRAVLRPGDVLARVGGEEFALLLPGVDARGAGPLLERLRAAAASVPHPGAPGQRVTLSAGVAVVQGTGLVALESGLRNADGALYAAKAAGRNRVMVAG</sequence>
<name>A0ABU5RQN3_9CYAN</name>
<keyword evidence="2" id="KW-0548">Nucleotidyltransferase</keyword>
<dbReference type="InterPro" id="IPR043128">
    <property type="entry name" value="Rev_trsase/Diguanyl_cyclase"/>
</dbReference>
<dbReference type="NCBIfam" id="TIGR00254">
    <property type="entry name" value="GGDEF"/>
    <property type="match status" value="1"/>
</dbReference>
<dbReference type="Gene3D" id="3.30.70.270">
    <property type="match status" value="1"/>
</dbReference>
<dbReference type="RefSeq" id="WP_323304173.1">
    <property type="nucleotide sequence ID" value="NZ_JAYGHX010000001.1"/>
</dbReference>
<dbReference type="InterPro" id="IPR050469">
    <property type="entry name" value="Diguanylate_Cyclase"/>
</dbReference>
<dbReference type="InterPro" id="IPR000160">
    <property type="entry name" value="GGDEF_dom"/>
</dbReference>
<evidence type="ECO:0000313" key="3">
    <source>
        <dbReference type="Proteomes" id="UP001304461"/>
    </source>
</evidence>
<dbReference type="InterPro" id="IPR029787">
    <property type="entry name" value="Nucleotide_cyclase"/>
</dbReference>
<evidence type="ECO:0000259" key="1">
    <source>
        <dbReference type="PROSITE" id="PS50887"/>
    </source>
</evidence>
<evidence type="ECO:0000313" key="2">
    <source>
        <dbReference type="EMBL" id="MEA5390054.1"/>
    </source>
</evidence>
<feature type="domain" description="GGDEF" evidence="1">
    <location>
        <begin position="142"/>
        <end position="274"/>
    </location>
</feature>
<dbReference type="GO" id="GO:0052621">
    <property type="term" value="F:diguanylate cyclase activity"/>
    <property type="evidence" value="ECO:0007669"/>
    <property type="project" value="UniProtKB-EC"/>
</dbReference>
<proteinExistence type="predicted"/>
<dbReference type="EMBL" id="JAYGHX010000001">
    <property type="protein sequence ID" value="MEA5390054.1"/>
    <property type="molecule type" value="Genomic_DNA"/>
</dbReference>
<dbReference type="PROSITE" id="PS50887">
    <property type="entry name" value="GGDEF"/>
    <property type="match status" value="1"/>
</dbReference>
<dbReference type="Proteomes" id="UP001304461">
    <property type="component" value="Unassembled WGS sequence"/>
</dbReference>
<keyword evidence="3" id="KW-1185">Reference proteome</keyword>
<protein>
    <submittedName>
        <fullName evidence="2">GGDEF domain-containing protein</fullName>
        <ecNumber evidence="2">2.7.7.65</ecNumber>
    </submittedName>
</protein>
<dbReference type="SMART" id="SM00267">
    <property type="entry name" value="GGDEF"/>
    <property type="match status" value="1"/>
</dbReference>
<gene>
    <name evidence="2" type="ORF">VB738_02150</name>
</gene>
<keyword evidence="2" id="KW-0808">Transferase</keyword>
<dbReference type="EC" id="2.7.7.65" evidence="2"/>
<accession>A0ABU5RQN3</accession>
<organism evidence="2 3">
    <name type="scientific">Cyanobium gracile UHCC 0139</name>
    <dbReference type="NCBI Taxonomy" id="3110308"/>
    <lineage>
        <taxon>Bacteria</taxon>
        <taxon>Bacillati</taxon>
        <taxon>Cyanobacteriota</taxon>
        <taxon>Cyanophyceae</taxon>
        <taxon>Synechococcales</taxon>
        <taxon>Prochlorococcaceae</taxon>
        <taxon>Cyanobium</taxon>
    </lineage>
</organism>
<dbReference type="Pfam" id="PF00990">
    <property type="entry name" value="GGDEF"/>
    <property type="match status" value="1"/>
</dbReference>
<dbReference type="CDD" id="cd01949">
    <property type="entry name" value="GGDEF"/>
    <property type="match status" value="1"/>
</dbReference>
<dbReference type="PANTHER" id="PTHR45138:SF9">
    <property type="entry name" value="DIGUANYLATE CYCLASE DGCM-RELATED"/>
    <property type="match status" value="1"/>
</dbReference>
<comment type="caution">
    <text evidence="2">The sequence shown here is derived from an EMBL/GenBank/DDBJ whole genome shotgun (WGS) entry which is preliminary data.</text>
</comment>
<reference evidence="2 3" key="1">
    <citation type="submission" date="2023-12" db="EMBL/GenBank/DDBJ databases">
        <title>Baltic Sea Cyanobacteria.</title>
        <authorList>
            <person name="Delbaje E."/>
            <person name="Fewer D.P."/>
            <person name="Shishido T.K."/>
        </authorList>
    </citation>
    <scope>NUCLEOTIDE SEQUENCE [LARGE SCALE GENOMIC DNA]</scope>
    <source>
        <strain evidence="2 3">UHCC 0139</strain>
    </source>
</reference>
<dbReference type="PANTHER" id="PTHR45138">
    <property type="entry name" value="REGULATORY COMPONENTS OF SENSORY TRANSDUCTION SYSTEM"/>
    <property type="match status" value="1"/>
</dbReference>
<dbReference type="SUPFAM" id="SSF55073">
    <property type="entry name" value="Nucleotide cyclase"/>
    <property type="match status" value="1"/>
</dbReference>